<sequence length="69" mass="8402">MEKPLRQQWLIFPQGKRLRKLSFQRMFEKSQSILENPFQTSPKRSRGFEILLFLLEKGDKDVRFLGLRY</sequence>
<evidence type="ECO:0000313" key="1">
    <source>
        <dbReference type="EMBL" id="RCJ34337.1"/>
    </source>
</evidence>
<dbReference type="AlphaFoldDB" id="A0A367RCR4"/>
<gene>
    <name evidence="1" type="ORF">A6769_23050</name>
</gene>
<name>A0A367RCR4_NOSPU</name>
<organism evidence="1 2">
    <name type="scientific">Nostoc punctiforme NIES-2108</name>
    <dbReference type="NCBI Taxonomy" id="1356359"/>
    <lineage>
        <taxon>Bacteria</taxon>
        <taxon>Bacillati</taxon>
        <taxon>Cyanobacteriota</taxon>
        <taxon>Cyanophyceae</taxon>
        <taxon>Nostocales</taxon>
        <taxon>Nostocaceae</taxon>
        <taxon>Nostoc</taxon>
    </lineage>
</organism>
<accession>A0A367RCR4</accession>
<comment type="caution">
    <text evidence="1">The sequence shown here is derived from an EMBL/GenBank/DDBJ whole genome shotgun (WGS) entry which is preliminary data.</text>
</comment>
<protein>
    <submittedName>
        <fullName evidence="1">Uncharacterized protein</fullName>
    </submittedName>
</protein>
<evidence type="ECO:0000313" key="2">
    <source>
        <dbReference type="Proteomes" id="UP000252085"/>
    </source>
</evidence>
<proteinExistence type="predicted"/>
<reference evidence="1 2" key="1">
    <citation type="submission" date="2016-04" db="EMBL/GenBank/DDBJ databases">
        <authorList>
            <person name="Evans L.H."/>
            <person name="Alamgir A."/>
            <person name="Owens N."/>
            <person name="Weber N.D."/>
            <person name="Virtaneva K."/>
            <person name="Barbian K."/>
            <person name="Babar A."/>
            <person name="Rosenke K."/>
        </authorList>
    </citation>
    <scope>NUCLEOTIDE SEQUENCE [LARGE SCALE GENOMIC DNA]</scope>
    <source>
        <strain evidence="1">NIES-2108</strain>
    </source>
</reference>
<dbReference type="EMBL" id="LXQE01000156">
    <property type="protein sequence ID" value="RCJ34337.1"/>
    <property type="molecule type" value="Genomic_DNA"/>
</dbReference>
<dbReference type="Proteomes" id="UP000252085">
    <property type="component" value="Unassembled WGS sequence"/>
</dbReference>